<gene>
    <name evidence="2" type="ORF">CM83_104701</name>
</gene>
<sequence>LLIKLKEGLPDTLFRIIQSYLYKRTFAVKYETAVSRSFEIRAGVPQGSVLGPFLYLIYSHDYPENSSIKVAHFADDVAALSKNLSGEEAMESLQSFAHSVEEWCSKWRVKVNP</sequence>
<dbReference type="EMBL" id="GBHO01000023">
    <property type="protein sequence ID" value="JAG43581.1"/>
    <property type="molecule type" value="Transcribed_RNA"/>
</dbReference>
<organism evidence="2">
    <name type="scientific">Lygus hesperus</name>
    <name type="common">Western plant bug</name>
    <dbReference type="NCBI Taxonomy" id="30085"/>
    <lineage>
        <taxon>Eukaryota</taxon>
        <taxon>Metazoa</taxon>
        <taxon>Ecdysozoa</taxon>
        <taxon>Arthropoda</taxon>
        <taxon>Hexapoda</taxon>
        <taxon>Insecta</taxon>
        <taxon>Pterygota</taxon>
        <taxon>Neoptera</taxon>
        <taxon>Paraneoptera</taxon>
        <taxon>Hemiptera</taxon>
        <taxon>Heteroptera</taxon>
        <taxon>Panheteroptera</taxon>
        <taxon>Cimicomorpha</taxon>
        <taxon>Miridae</taxon>
        <taxon>Mirini</taxon>
        <taxon>Lygus</taxon>
    </lineage>
</organism>
<keyword evidence="2" id="KW-0548">Nucleotidyltransferase</keyword>
<feature type="domain" description="Reverse transcriptase" evidence="1">
    <location>
        <begin position="1"/>
        <end position="113"/>
    </location>
</feature>
<dbReference type="InterPro" id="IPR000477">
    <property type="entry name" value="RT_dom"/>
</dbReference>
<dbReference type="AlphaFoldDB" id="A0A0A9ZH69"/>
<reference evidence="2" key="2">
    <citation type="submission" date="2014-07" db="EMBL/GenBank/DDBJ databases">
        <authorList>
            <person name="Hull J."/>
        </authorList>
    </citation>
    <scope>NUCLEOTIDE SEQUENCE</scope>
</reference>
<dbReference type="GO" id="GO:0003964">
    <property type="term" value="F:RNA-directed DNA polymerase activity"/>
    <property type="evidence" value="ECO:0007669"/>
    <property type="project" value="UniProtKB-KW"/>
</dbReference>
<dbReference type="Pfam" id="PF00078">
    <property type="entry name" value="RVT_1"/>
    <property type="match status" value="1"/>
</dbReference>
<proteinExistence type="predicted"/>
<accession>A0A0A9ZH69</accession>
<dbReference type="PROSITE" id="PS50878">
    <property type="entry name" value="RT_POL"/>
    <property type="match status" value="1"/>
</dbReference>
<name>A0A0A9ZH69_LYGHE</name>
<keyword evidence="2" id="KW-0808">Transferase</keyword>
<protein>
    <submittedName>
        <fullName evidence="2">Putative RNA-directed DNA polymerase from transposon X-element</fullName>
    </submittedName>
</protein>
<keyword evidence="2" id="KW-0695">RNA-directed DNA polymerase</keyword>
<reference evidence="2" key="1">
    <citation type="journal article" date="2014" name="PLoS ONE">
        <title>Transcriptome-Based Identification of ABC Transporters in the Western Tarnished Plant Bug Lygus hesperus.</title>
        <authorList>
            <person name="Hull J.J."/>
            <person name="Chaney K."/>
            <person name="Geib S.M."/>
            <person name="Fabrick J.A."/>
            <person name="Brent C.S."/>
            <person name="Walsh D."/>
            <person name="Lavine L.C."/>
        </authorList>
    </citation>
    <scope>NUCLEOTIDE SEQUENCE</scope>
</reference>
<evidence type="ECO:0000259" key="1">
    <source>
        <dbReference type="PROSITE" id="PS50878"/>
    </source>
</evidence>
<feature type="non-terminal residue" evidence="2">
    <location>
        <position position="113"/>
    </location>
</feature>
<evidence type="ECO:0000313" key="2">
    <source>
        <dbReference type="EMBL" id="JAG43581.1"/>
    </source>
</evidence>
<feature type="non-terminal residue" evidence="2">
    <location>
        <position position="1"/>
    </location>
</feature>
<dbReference type="PANTHER" id="PTHR33332">
    <property type="entry name" value="REVERSE TRANSCRIPTASE DOMAIN-CONTAINING PROTEIN"/>
    <property type="match status" value="1"/>
</dbReference>